<dbReference type="Proteomes" id="UP000034739">
    <property type="component" value="Unassembled WGS sequence"/>
</dbReference>
<dbReference type="Pfam" id="PF04020">
    <property type="entry name" value="Phage_holin_4_2"/>
    <property type="match status" value="1"/>
</dbReference>
<sequence length="134" mass="14515">MKHLIRVFVFNVFALWLASQLLPTIRVAPTWQALLSAGGVLSILMLIVKPILKILFLPINIITFGLLSWMVNVIVIYLLTVVASGVAIVPWTFPGGGALGFVIPEIKLSYFMALIASSLLITLIGSTLHSISEG</sequence>
<protein>
    <recommendedName>
        <fullName evidence="4">Integral membrane protein</fullName>
    </recommendedName>
</protein>
<dbReference type="EMBL" id="LCOY01000031">
    <property type="protein sequence ID" value="KKU87303.1"/>
    <property type="molecule type" value="Genomic_DNA"/>
</dbReference>
<dbReference type="AlphaFoldDB" id="A0A0G1WAE5"/>
<evidence type="ECO:0000256" key="1">
    <source>
        <dbReference type="SAM" id="Phobius"/>
    </source>
</evidence>
<proteinExistence type="predicted"/>
<evidence type="ECO:0000313" key="2">
    <source>
        <dbReference type="EMBL" id="KKU87303.1"/>
    </source>
</evidence>
<gene>
    <name evidence="2" type="ORF">UY16_C0031G0007</name>
</gene>
<keyword evidence="1" id="KW-1133">Transmembrane helix</keyword>
<evidence type="ECO:0008006" key="4">
    <source>
        <dbReference type="Google" id="ProtNLM"/>
    </source>
</evidence>
<keyword evidence="1" id="KW-0472">Membrane</keyword>
<feature type="transmembrane region" description="Helical" evidence="1">
    <location>
        <begin position="108"/>
        <end position="128"/>
    </location>
</feature>
<keyword evidence="1" id="KW-0812">Transmembrane</keyword>
<accession>A0A0G1WAE5</accession>
<evidence type="ECO:0000313" key="3">
    <source>
        <dbReference type="Proteomes" id="UP000034739"/>
    </source>
</evidence>
<feature type="transmembrane region" description="Helical" evidence="1">
    <location>
        <begin position="64"/>
        <end position="88"/>
    </location>
</feature>
<reference evidence="2 3" key="1">
    <citation type="journal article" date="2015" name="Nature">
        <title>rRNA introns, odd ribosomes, and small enigmatic genomes across a large radiation of phyla.</title>
        <authorList>
            <person name="Brown C.T."/>
            <person name="Hug L.A."/>
            <person name="Thomas B.C."/>
            <person name="Sharon I."/>
            <person name="Castelle C.J."/>
            <person name="Singh A."/>
            <person name="Wilkins M.J."/>
            <person name="Williams K.H."/>
            <person name="Banfield J.F."/>
        </authorList>
    </citation>
    <scope>NUCLEOTIDE SEQUENCE [LARGE SCALE GENOMIC DNA]</scope>
</reference>
<organism evidence="2 3">
    <name type="scientific">Candidatus Gottesmanbacteria bacterium GW2011_GWA2_47_9</name>
    <dbReference type="NCBI Taxonomy" id="1618445"/>
    <lineage>
        <taxon>Bacteria</taxon>
        <taxon>Candidatus Gottesmaniibacteriota</taxon>
    </lineage>
</organism>
<dbReference type="InterPro" id="IPR007165">
    <property type="entry name" value="Phage_holin_4_2"/>
</dbReference>
<comment type="caution">
    <text evidence="2">The sequence shown here is derived from an EMBL/GenBank/DDBJ whole genome shotgun (WGS) entry which is preliminary data.</text>
</comment>
<name>A0A0G1WAE5_9BACT</name>